<proteinExistence type="inferred from homology"/>
<accession>A0A4X1UCS3</accession>
<feature type="region of interest" description="Disordered" evidence="6">
    <location>
        <begin position="474"/>
        <end position="518"/>
    </location>
</feature>
<reference evidence="8" key="2">
    <citation type="submission" date="2025-08" db="UniProtKB">
        <authorList>
            <consortium name="Ensembl"/>
        </authorList>
    </citation>
    <scope>IDENTIFICATION</scope>
</reference>
<protein>
    <submittedName>
        <fullName evidence="8">Fascin actin-bundling protein 2, retinal</fullName>
    </submittedName>
</protein>
<dbReference type="Ensembl" id="ENSSSCT00070031320.1">
    <property type="protein sequence ID" value="ENSSSCP00070026109.1"/>
    <property type="gene ID" value="ENSSSCG00070015918.1"/>
</dbReference>
<evidence type="ECO:0000256" key="3">
    <source>
        <dbReference type="ARBA" id="ARBA00022490"/>
    </source>
</evidence>
<feature type="domain" description="Fascin-like" evidence="7">
    <location>
        <begin position="567"/>
        <end position="631"/>
    </location>
</feature>
<sequence length="631" mass="69083">MPTNGLHQVLKIQFGLVNDTDRYLTAESFGFTVNASALSLKRKQMWVLEPDPGLGTAVLLRSSHLGRYLSAEEDGRVACEAEQPGRDCRFLVLPQPDGRWVLQSEPHGRFFGGTEDQLSCFATAITPAELWTVHLAIHPQAHLRSVSRRRYAHLCPQEDEIAADSNTPWGVDALFTLIFQNRRYCLKSCDSRYLRSDGRLVWEPEARACYTLEFKAGKLAFKDCDGRYLAPVGPAGTLRAGRNTRPGKDELFDLEESHPQVVLLAANHRYVSVRQGVNVSANQDEELDHETFLMQIDKETKKCTFYSSTGGYWTLVTHGGIQATATQVSANAMFEMEWRGRRVALKASNGRYVCMKKNGQLAAISDFVGEHDPPALGAGGWALCLGAVPATTLSALSWPLPSRGGGCCLSPTCCSRSLRLSWGADRSAPSTLLRFWGCWPVAAGPWPRSQRQLAVAGVGARSSSEGARLRALGPLSPRRGRGVHPQAHQPAPPCAARPGRLRRPPPRLQPAGHQPLGLRRLPPELQRRRLPDPRWAARGAAAAWLGRGRGGASRRPTPARCPAGRGGGFWHTGSHGSVCSDGERAEDFLFEFRERGRLAIRARSGKYLRGGASGLLRADADAPAGVALWEY</sequence>
<evidence type="ECO:0000259" key="7">
    <source>
        <dbReference type="Pfam" id="PF06268"/>
    </source>
</evidence>
<keyword evidence="5" id="KW-0206">Cytoskeleton</keyword>
<dbReference type="FunFam" id="2.80.10.50:FF:000015">
    <property type="entry name" value="Fascin"/>
    <property type="match status" value="1"/>
</dbReference>
<dbReference type="GO" id="GO:0051015">
    <property type="term" value="F:actin filament binding"/>
    <property type="evidence" value="ECO:0007669"/>
    <property type="project" value="InterPro"/>
</dbReference>
<evidence type="ECO:0000313" key="8">
    <source>
        <dbReference type="Ensembl" id="ENSSSCP00070026109.1"/>
    </source>
</evidence>
<dbReference type="Proteomes" id="UP000314985">
    <property type="component" value="Chromosome 12"/>
</dbReference>
<dbReference type="GO" id="GO:0005856">
    <property type="term" value="C:cytoskeleton"/>
    <property type="evidence" value="ECO:0007669"/>
    <property type="project" value="UniProtKB-SubCell"/>
</dbReference>
<dbReference type="SUPFAM" id="SSF50405">
    <property type="entry name" value="Actin-crosslinking proteins"/>
    <property type="match status" value="4"/>
</dbReference>
<feature type="compositionally biased region" description="Low complexity" evidence="6">
    <location>
        <begin position="509"/>
        <end position="518"/>
    </location>
</feature>
<keyword evidence="4" id="KW-0009">Actin-binding</keyword>
<feature type="domain" description="Fascin-like" evidence="7">
    <location>
        <begin position="21"/>
        <end position="133"/>
    </location>
</feature>
<feature type="domain" description="Fascin-like" evidence="7">
    <location>
        <begin position="266"/>
        <end position="370"/>
    </location>
</feature>
<dbReference type="AlphaFoldDB" id="A0A4X1UCS3"/>
<dbReference type="FunFam" id="2.80.10.50:FF:000008">
    <property type="entry name" value="Fascin"/>
    <property type="match status" value="1"/>
</dbReference>
<feature type="domain" description="Fascin-like" evidence="7">
    <location>
        <begin position="141"/>
        <end position="254"/>
    </location>
</feature>
<dbReference type="Pfam" id="PF06268">
    <property type="entry name" value="Fascin"/>
    <property type="match status" value="4"/>
</dbReference>
<name>A0A4X1UCS3_PIG</name>
<evidence type="ECO:0000256" key="6">
    <source>
        <dbReference type="SAM" id="MobiDB-lite"/>
    </source>
</evidence>
<dbReference type="InterPro" id="IPR008999">
    <property type="entry name" value="Actin-crosslinking"/>
</dbReference>
<dbReference type="PANTHER" id="PTHR10551:SF9">
    <property type="entry name" value="FASCIN-2"/>
    <property type="match status" value="1"/>
</dbReference>
<keyword evidence="3" id="KW-0963">Cytoplasm</keyword>
<organism evidence="8 9">
    <name type="scientific">Sus scrofa</name>
    <name type="common">Pig</name>
    <dbReference type="NCBI Taxonomy" id="9823"/>
    <lineage>
        <taxon>Eukaryota</taxon>
        <taxon>Metazoa</taxon>
        <taxon>Chordata</taxon>
        <taxon>Craniata</taxon>
        <taxon>Vertebrata</taxon>
        <taxon>Euteleostomi</taxon>
        <taxon>Mammalia</taxon>
        <taxon>Eutheria</taxon>
        <taxon>Laurasiatheria</taxon>
        <taxon>Artiodactyla</taxon>
        <taxon>Suina</taxon>
        <taxon>Suidae</taxon>
        <taxon>Sus</taxon>
    </lineage>
</organism>
<evidence type="ECO:0000256" key="1">
    <source>
        <dbReference type="ARBA" id="ARBA00004245"/>
    </source>
</evidence>
<dbReference type="GO" id="GO:0030674">
    <property type="term" value="F:protein-macromolecule adaptor activity"/>
    <property type="evidence" value="ECO:0007669"/>
    <property type="project" value="InterPro"/>
</dbReference>
<feature type="region of interest" description="Disordered" evidence="6">
    <location>
        <begin position="546"/>
        <end position="566"/>
    </location>
</feature>
<dbReference type="Gene3D" id="2.80.10.50">
    <property type="match status" value="4"/>
</dbReference>
<dbReference type="PANTHER" id="PTHR10551">
    <property type="entry name" value="FASCIN"/>
    <property type="match status" value="1"/>
</dbReference>
<evidence type="ECO:0000256" key="4">
    <source>
        <dbReference type="ARBA" id="ARBA00023203"/>
    </source>
</evidence>
<dbReference type="FunFam" id="2.80.10.50:FF:000010">
    <property type="entry name" value="Fascin"/>
    <property type="match status" value="1"/>
</dbReference>
<comment type="subcellular location">
    <subcellularLocation>
        <location evidence="1">Cytoplasm</location>
        <location evidence="1">Cytoskeleton</location>
    </subcellularLocation>
</comment>
<reference evidence="8 9" key="1">
    <citation type="submission" date="2017-08" db="EMBL/GenBank/DDBJ databases">
        <title>USMARCv1.0.</title>
        <authorList>
            <person name="Hannum G.I."/>
            <person name="Koren S."/>
            <person name="Schroeder S.G."/>
            <person name="Chin S.C."/>
            <person name="Nonneman D.J."/>
            <person name="Becker S.A."/>
            <person name="Rosen B.D."/>
            <person name="Bickhart D.M."/>
            <person name="Putnam N.H."/>
            <person name="Green R.E."/>
            <person name="Tuggle C.K."/>
            <person name="Liu H."/>
            <person name="Rohrer G.A."/>
            <person name="Warr A."/>
            <person name="Hall R."/>
            <person name="Kim K."/>
            <person name="Hume D.A."/>
            <person name="Talbot R."/>
            <person name="Chow W."/>
            <person name="Howe K."/>
            <person name="Schwartz A.S."/>
            <person name="Watson M."/>
            <person name="Archibald A.L."/>
            <person name="Phillippy A.M."/>
            <person name="Smith T.P.L."/>
        </authorList>
    </citation>
    <scope>NUCLEOTIDE SEQUENCE [LARGE SCALE GENOMIC DNA]</scope>
</reference>
<comment type="similarity">
    <text evidence="2">Belongs to the fascin family.</text>
</comment>
<gene>
    <name evidence="8" type="primary">FSCN2</name>
</gene>
<dbReference type="InterPro" id="IPR022768">
    <property type="entry name" value="Fascin-like_dom"/>
</dbReference>
<evidence type="ECO:0000313" key="9">
    <source>
        <dbReference type="Proteomes" id="UP000314985"/>
    </source>
</evidence>
<evidence type="ECO:0000256" key="2">
    <source>
        <dbReference type="ARBA" id="ARBA00007415"/>
    </source>
</evidence>
<dbReference type="GO" id="GO:0007015">
    <property type="term" value="P:actin filament organization"/>
    <property type="evidence" value="ECO:0007669"/>
    <property type="project" value="InterPro"/>
</dbReference>
<evidence type="ECO:0000256" key="5">
    <source>
        <dbReference type="ARBA" id="ARBA00023212"/>
    </source>
</evidence>
<dbReference type="InterPro" id="IPR010431">
    <property type="entry name" value="Fascin"/>
</dbReference>